<dbReference type="SUPFAM" id="SSF52833">
    <property type="entry name" value="Thioredoxin-like"/>
    <property type="match status" value="1"/>
</dbReference>
<organism evidence="4 5">
    <name type="scientific">Methylocapsa polymorpha</name>
    <dbReference type="NCBI Taxonomy" id="3080828"/>
    <lineage>
        <taxon>Bacteria</taxon>
        <taxon>Pseudomonadati</taxon>
        <taxon>Pseudomonadota</taxon>
        <taxon>Alphaproteobacteria</taxon>
        <taxon>Hyphomicrobiales</taxon>
        <taxon>Beijerinckiaceae</taxon>
        <taxon>Methylocapsa</taxon>
    </lineage>
</organism>
<keyword evidence="5" id="KW-1185">Reference proteome</keyword>
<dbReference type="CDD" id="cd03191">
    <property type="entry name" value="GST_C_Zeta"/>
    <property type="match status" value="1"/>
</dbReference>
<dbReference type="InterPro" id="IPR040079">
    <property type="entry name" value="Glutathione_S-Trfase"/>
</dbReference>
<dbReference type="SUPFAM" id="SSF47616">
    <property type="entry name" value="GST C-terminal domain-like"/>
    <property type="match status" value="1"/>
</dbReference>
<dbReference type="NCBIfam" id="TIGR01262">
    <property type="entry name" value="maiA"/>
    <property type="match status" value="1"/>
</dbReference>
<evidence type="ECO:0000259" key="3">
    <source>
        <dbReference type="PROSITE" id="PS50405"/>
    </source>
</evidence>
<proteinExistence type="inferred from homology"/>
<keyword evidence="4" id="KW-0413">Isomerase</keyword>
<dbReference type="Pfam" id="PF13409">
    <property type="entry name" value="GST_N_2"/>
    <property type="match status" value="1"/>
</dbReference>
<reference evidence="4 5" key="1">
    <citation type="submission" date="2023-10" db="EMBL/GenBank/DDBJ databases">
        <title>Novel methanotroph of the genus Methylocapsa from a subarctic wetland.</title>
        <authorList>
            <person name="Belova S.E."/>
            <person name="Oshkin I.Y."/>
            <person name="Miroshnikov K."/>
            <person name="Dedysh S.N."/>
        </authorList>
    </citation>
    <scope>NUCLEOTIDE SEQUENCE [LARGE SCALE GENOMIC DNA]</scope>
    <source>
        <strain evidence="4 5">RX1</strain>
    </source>
</reference>
<dbReference type="EMBL" id="CP136862">
    <property type="protein sequence ID" value="WOJ90397.1"/>
    <property type="molecule type" value="Genomic_DNA"/>
</dbReference>
<dbReference type="InterPro" id="IPR004046">
    <property type="entry name" value="GST_C"/>
</dbReference>
<dbReference type="InterPro" id="IPR034333">
    <property type="entry name" value="GST_Zeta_N"/>
</dbReference>
<evidence type="ECO:0000259" key="2">
    <source>
        <dbReference type="PROSITE" id="PS50404"/>
    </source>
</evidence>
<dbReference type="GO" id="GO:0016034">
    <property type="term" value="F:maleylacetoacetate isomerase activity"/>
    <property type="evidence" value="ECO:0007669"/>
    <property type="project" value="UniProtKB-EC"/>
</dbReference>
<dbReference type="PANTHER" id="PTHR42673">
    <property type="entry name" value="MALEYLACETOACETATE ISOMERASE"/>
    <property type="match status" value="1"/>
</dbReference>
<dbReference type="InterPro" id="IPR036249">
    <property type="entry name" value="Thioredoxin-like_sf"/>
</dbReference>
<protein>
    <submittedName>
        <fullName evidence="4">Maleylacetoacetate isomerase</fullName>
        <ecNumber evidence="4">5.2.1.2</ecNumber>
    </submittedName>
</protein>
<dbReference type="CDD" id="cd03042">
    <property type="entry name" value="GST_N_Zeta"/>
    <property type="match status" value="1"/>
</dbReference>
<dbReference type="PROSITE" id="PS50405">
    <property type="entry name" value="GST_CTER"/>
    <property type="match status" value="1"/>
</dbReference>
<dbReference type="InterPro" id="IPR010987">
    <property type="entry name" value="Glutathione-S-Trfase_C-like"/>
</dbReference>
<dbReference type="Gene3D" id="1.20.1050.10">
    <property type="match status" value="1"/>
</dbReference>
<dbReference type="InterPro" id="IPR004045">
    <property type="entry name" value="Glutathione_S-Trfase_N"/>
</dbReference>
<dbReference type="PROSITE" id="PS50404">
    <property type="entry name" value="GST_NTER"/>
    <property type="match status" value="1"/>
</dbReference>
<sequence>MPDPVLYGYWRSSASYRVRIALNLKGIPAQGAFVDLRKAEQGSEAYRVLNPAGLVPLWSEADGFSLAQSLAIIEYLDDVYPDPPLLPAEPRLRAICREIAYAIACDIHPLGNLRVLEKLSADYGADADARAAWVRHWIGRGFEAIEARLANAAGRHAVGDRITLADVCLAPQVYNARRFALDLSPYPRIVAVDAAAREEPAFAAAAPENQPDATRLSG</sequence>
<comment type="similarity">
    <text evidence="1">Belongs to the GST superfamily. Zeta family.</text>
</comment>
<feature type="domain" description="GST C-terminal" evidence="3">
    <location>
        <begin position="89"/>
        <end position="215"/>
    </location>
</feature>
<evidence type="ECO:0000313" key="5">
    <source>
        <dbReference type="Proteomes" id="UP001626536"/>
    </source>
</evidence>
<dbReference type="RefSeq" id="WP_407339845.1">
    <property type="nucleotide sequence ID" value="NZ_CP136862.1"/>
</dbReference>
<feature type="domain" description="GST N-terminal" evidence="2">
    <location>
        <begin position="2"/>
        <end position="84"/>
    </location>
</feature>
<accession>A0ABZ0HSW1</accession>
<dbReference type="Proteomes" id="UP001626536">
    <property type="component" value="Chromosome"/>
</dbReference>
<dbReference type="InterPro" id="IPR005955">
    <property type="entry name" value="GST_Zeta"/>
</dbReference>
<dbReference type="SFLD" id="SFLDG00358">
    <property type="entry name" value="Main_(cytGST)"/>
    <property type="match status" value="1"/>
</dbReference>
<dbReference type="PANTHER" id="PTHR42673:SF21">
    <property type="entry name" value="GLUTATHIONE S-TRANSFERASE YFCF"/>
    <property type="match status" value="1"/>
</dbReference>
<evidence type="ECO:0000256" key="1">
    <source>
        <dbReference type="ARBA" id="ARBA00010007"/>
    </source>
</evidence>
<dbReference type="Pfam" id="PF00043">
    <property type="entry name" value="GST_C"/>
    <property type="match status" value="1"/>
</dbReference>
<dbReference type="EC" id="5.2.1.2" evidence="4"/>
<evidence type="ECO:0000313" key="4">
    <source>
        <dbReference type="EMBL" id="WOJ90397.1"/>
    </source>
</evidence>
<dbReference type="InterPro" id="IPR036282">
    <property type="entry name" value="Glutathione-S-Trfase_C_sf"/>
</dbReference>
<name>A0ABZ0HSW1_9HYPH</name>
<dbReference type="SFLD" id="SFLDS00019">
    <property type="entry name" value="Glutathione_Transferase_(cytos"/>
    <property type="match status" value="1"/>
</dbReference>
<dbReference type="Gene3D" id="3.40.30.10">
    <property type="entry name" value="Glutaredoxin"/>
    <property type="match status" value="1"/>
</dbReference>
<dbReference type="InterPro" id="IPR034330">
    <property type="entry name" value="GST_Zeta_C"/>
</dbReference>
<gene>
    <name evidence="4" type="primary">maiA</name>
    <name evidence="4" type="ORF">RZS28_03635</name>
</gene>